<keyword evidence="2" id="KW-1185">Reference proteome</keyword>
<dbReference type="Proteomes" id="UP001652700">
    <property type="component" value="Unplaced"/>
</dbReference>
<organism evidence="1 2">
    <name type="scientific">Diabrotica virgifera virgifera</name>
    <name type="common">western corn rootworm</name>
    <dbReference type="NCBI Taxonomy" id="50390"/>
    <lineage>
        <taxon>Eukaryota</taxon>
        <taxon>Metazoa</taxon>
        <taxon>Ecdysozoa</taxon>
        <taxon>Arthropoda</taxon>
        <taxon>Hexapoda</taxon>
        <taxon>Insecta</taxon>
        <taxon>Pterygota</taxon>
        <taxon>Neoptera</taxon>
        <taxon>Endopterygota</taxon>
        <taxon>Coleoptera</taxon>
        <taxon>Polyphaga</taxon>
        <taxon>Cucujiformia</taxon>
        <taxon>Chrysomeloidea</taxon>
        <taxon>Chrysomelidae</taxon>
        <taxon>Galerucinae</taxon>
        <taxon>Diabroticina</taxon>
        <taxon>Diabroticites</taxon>
        <taxon>Diabrotica</taxon>
    </lineage>
</organism>
<dbReference type="PANTHER" id="PTHR33395:SF22">
    <property type="entry name" value="REVERSE TRANSCRIPTASE DOMAIN-CONTAINING PROTEIN"/>
    <property type="match status" value="1"/>
</dbReference>
<dbReference type="RefSeq" id="XP_050497355.1">
    <property type="nucleotide sequence ID" value="XM_050641398.1"/>
</dbReference>
<proteinExistence type="predicted"/>
<evidence type="ECO:0000313" key="2">
    <source>
        <dbReference type="Proteomes" id="UP001652700"/>
    </source>
</evidence>
<dbReference type="SUPFAM" id="SSF56219">
    <property type="entry name" value="DNase I-like"/>
    <property type="match status" value="1"/>
</dbReference>
<reference evidence="1" key="1">
    <citation type="submission" date="2025-05" db="UniProtKB">
        <authorList>
            <consortium name="EnsemblMetazoa"/>
        </authorList>
    </citation>
    <scope>IDENTIFICATION</scope>
</reference>
<accession>A0ABM5JHE0</accession>
<evidence type="ECO:0000313" key="1">
    <source>
        <dbReference type="EnsemblMetazoa" id="XP_050497355.1"/>
    </source>
</evidence>
<evidence type="ECO:0008006" key="3">
    <source>
        <dbReference type="Google" id="ProtNLM"/>
    </source>
</evidence>
<name>A0ABM5JHE0_DIAVI</name>
<dbReference type="PANTHER" id="PTHR33395">
    <property type="entry name" value="TRANSCRIPTASE, PUTATIVE-RELATED-RELATED"/>
    <property type="match status" value="1"/>
</dbReference>
<dbReference type="InterPro" id="IPR036691">
    <property type="entry name" value="Endo/exonu/phosph_ase_sf"/>
</dbReference>
<dbReference type="Gene3D" id="3.60.10.10">
    <property type="entry name" value="Endonuclease/exonuclease/phosphatase"/>
    <property type="match status" value="1"/>
</dbReference>
<sequence>MNVSYSHYSIIIFNETWLTCNYADEELQLFDLNVYRTDRSSETSSFSRGGGVLIAVHKGLSSRSLKVNGTIEQLFVLVTEGANQFIIGTAYFPPKSTLDKYSIFCETLEKIAEDYPSAHYYLAADFNLPNCEWFSNDMCSSTIPLPGATASEVEALQVVTGMCAYHNLFQSNTIVNATGNILDLVLVDDADVTVSRANEALLREGMHHPPLEFEIKMTKRRPNDGGLVSDGFYRDFKSADYVKITDFLSQFCWDNLFLGKTLNQIVNIFYDIVYLAIELFIPLKRYSKRRFPPWFSLELKNQIVEKKKAHKKYLLSKSVLDYQTFSQLRANCKLLKAESYRNHIYLTELSIRNNLKGFWSFVNSRRGKPSMPAVLRYGGVESGHGPDIENGSMLQCFIQKEIDTRSTLKKNW</sequence>
<protein>
    <recommendedName>
        <fullName evidence="3">Endonuclease/exonuclease/phosphatase domain-containing protein</fullName>
    </recommendedName>
</protein>
<dbReference type="EnsemblMetazoa" id="XM_050641398.1">
    <property type="protein sequence ID" value="XP_050497355.1"/>
    <property type="gene ID" value="LOC126878590"/>
</dbReference>
<dbReference type="GeneID" id="126878590"/>